<keyword evidence="7 8" id="KW-0408">Iron</keyword>
<dbReference type="CDD" id="cd10280">
    <property type="entry name" value="PQQ_mGDH"/>
    <property type="match status" value="1"/>
</dbReference>
<proteinExistence type="inferred from homology"/>
<keyword evidence="4 8" id="KW-0479">Metal-binding</keyword>
<dbReference type="RefSeq" id="WP_313984460.1">
    <property type="nucleotide sequence ID" value="NZ_JASJOS010000012.1"/>
</dbReference>
<reference evidence="10" key="1">
    <citation type="submission" date="2023-05" db="EMBL/GenBank/DDBJ databases">
        <authorList>
            <person name="Zhang X."/>
        </authorList>
    </citation>
    <scope>NUCLEOTIDE SEQUENCE</scope>
    <source>
        <strain evidence="10">YF14B1</strain>
    </source>
</reference>
<dbReference type="PANTHER" id="PTHR32303:SF4">
    <property type="entry name" value="QUINOPROTEIN GLUCOSE DEHYDROGENASE"/>
    <property type="match status" value="1"/>
</dbReference>
<keyword evidence="3 8" id="KW-0349">Heme</keyword>
<dbReference type="InterPro" id="IPR036909">
    <property type="entry name" value="Cyt_c-like_dom_sf"/>
</dbReference>
<feature type="domain" description="Cytochrome c" evidence="9">
    <location>
        <begin position="484"/>
        <end position="559"/>
    </location>
</feature>
<comment type="cofactor">
    <cofactor evidence="1">
        <name>pyrroloquinoline quinone</name>
        <dbReference type="ChEBI" id="CHEBI:58442"/>
    </cofactor>
</comment>
<protein>
    <submittedName>
        <fullName evidence="10">PQQ-binding-like beta-propeller repeat protein</fullName>
    </submittedName>
</protein>
<evidence type="ECO:0000313" key="11">
    <source>
        <dbReference type="Proteomes" id="UP001241110"/>
    </source>
</evidence>
<dbReference type="PANTHER" id="PTHR32303">
    <property type="entry name" value="QUINOPROTEIN ALCOHOL DEHYDROGENASE (CYTOCHROME C)"/>
    <property type="match status" value="1"/>
</dbReference>
<evidence type="ECO:0000256" key="2">
    <source>
        <dbReference type="ARBA" id="ARBA00008156"/>
    </source>
</evidence>
<dbReference type="Proteomes" id="UP001241110">
    <property type="component" value="Unassembled WGS sequence"/>
</dbReference>
<evidence type="ECO:0000256" key="1">
    <source>
        <dbReference type="ARBA" id="ARBA00001931"/>
    </source>
</evidence>
<evidence type="ECO:0000256" key="4">
    <source>
        <dbReference type="ARBA" id="ARBA00022723"/>
    </source>
</evidence>
<evidence type="ECO:0000256" key="8">
    <source>
        <dbReference type="PROSITE-ProRule" id="PRU00433"/>
    </source>
</evidence>
<evidence type="ECO:0000256" key="5">
    <source>
        <dbReference type="ARBA" id="ARBA00022729"/>
    </source>
</evidence>
<dbReference type="GO" id="GO:0020037">
    <property type="term" value="F:heme binding"/>
    <property type="evidence" value="ECO:0007669"/>
    <property type="project" value="InterPro"/>
</dbReference>
<evidence type="ECO:0000259" key="9">
    <source>
        <dbReference type="PROSITE" id="PS51007"/>
    </source>
</evidence>
<sequence length="718" mass="79342">MIQLSRLFHLSLLFILFNSCTQQKDSLLGQSGNDWPEYLGNAARSHYSTLEQINLQNVNQLQVAWTYQSGGRDTTNNQTQIQCNPIIIDGILYATSPRIEVFALNAATGKEIWKFSAADFWGGKNASAGTNRGVTYWKSDSEDEQRIIFTAGSFLFALDARTGKPIESFGDSGRVDMRKELDYDKKDFFIVSNTPGVIYKDFLIMGMRLSETADAAPGHVRAYNIRTGKREWIFHTIPQPGEYGYDTWKDKDSWKKIGGANCWTGMAVDSQRGIVFVPTGSAAFDFYGGNRKGQNLFANCLIALDARTGKRIWHFQTVHHDIWDRDLPSPPNLITVTQNGKKIDAVAQTTKSGFVFLFERETGRPLFPIEEKPVQESTMPGEKAWPTQPIPVKPQPFARQSFEVADVNSFSTQKDSLIARLKAVKTGENFIPPSREGTVILPGFDGGAEWGGAAADPDGILYINSNEMPWILQMIDIPTVNASDPHSEAKQLFATNCTSCHGANRQGNGVYPSLIDVKKRRTETYALNLLKTGKGFMPAFATLKDSEREALVNFLFDKVPQQKEPGSLADMRTLGVPYTITGYNRFVDKDGYPAIKPPWGTLNAIDMNTGEYLWKVPLGEYTNLTTKGITGTGTENYGGPVVTAGGLLFIAATKDEKFRAFDKKTGKIVWETQLPAGGYATPSTYAVNGKQYVVIACGGGKMNTKSGDSYVAFALPEK</sequence>
<accession>A0AAE3QV89</accession>
<dbReference type="InterPro" id="IPR011047">
    <property type="entry name" value="Quinoprotein_ADH-like_sf"/>
</dbReference>
<dbReference type="GO" id="GO:0016020">
    <property type="term" value="C:membrane"/>
    <property type="evidence" value="ECO:0007669"/>
    <property type="project" value="InterPro"/>
</dbReference>
<evidence type="ECO:0000313" key="10">
    <source>
        <dbReference type="EMBL" id="MDJ1483910.1"/>
    </source>
</evidence>
<dbReference type="Gene3D" id="2.140.10.10">
    <property type="entry name" value="Quinoprotein alcohol dehydrogenase-like superfamily"/>
    <property type="match status" value="2"/>
</dbReference>
<dbReference type="GO" id="GO:0009055">
    <property type="term" value="F:electron transfer activity"/>
    <property type="evidence" value="ECO:0007669"/>
    <property type="project" value="InterPro"/>
</dbReference>
<evidence type="ECO:0000256" key="6">
    <source>
        <dbReference type="ARBA" id="ARBA00023002"/>
    </source>
</evidence>
<dbReference type="EMBL" id="JASJOS010000012">
    <property type="protein sequence ID" value="MDJ1483910.1"/>
    <property type="molecule type" value="Genomic_DNA"/>
</dbReference>
<dbReference type="InterPro" id="IPR017511">
    <property type="entry name" value="PQQ_mDH"/>
</dbReference>
<organism evidence="10 11">
    <name type="scientific">Xanthocytophaga flava</name>
    <dbReference type="NCBI Taxonomy" id="3048013"/>
    <lineage>
        <taxon>Bacteria</taxon>
        <taxon>Pseudomonadati</taxon>
        <taxon>Bacteroidota</taxon>
        <taxon>Cytophagia</taxon>
        <taxon>Cytophagales</taxon>
        <taxon>Rhodocytophagaceae</taxon>
        <taxon>Xanthocytophaga</taxon>
    </lineage>
</organism>
<dbReference type="AlphaFoldDB" id="A0AAE3QV89"/>
<dbReference type="PROSITE" id="PS51007">
    <property type="entry name" value="CYTC"/>
    <property type="match status" value="1"/>
</dbReference>
<keyword evidence="6" id="KW-0560">Oxidoreductase</keyword>
<name>A0AAE3QV89_9BACT</name>
<evidence type="ECO:0000256" key="7">
    <source>
        <dbReference type="ARBA" id="ARBA00023004"/>
    </source>
</evidence>
<gene>
    <name evidence="10" type="ORF">QNI16_25650</name>
</gene>
<dbReference type="SMART" id="SM00564">
    <property type="entry name" value="PQQ"/>
    <property type="match status" value="6"/>
</dbReference>
<comment type="similarity">
    <text evidence="2">Belongs to the bacterial PQQ dehydrogenase family.</text>
</comment>
<dbReference type="GO" id="GO:0048038">
    <property type="term" value="F:quinone binding"/>
    <property type="evidence" value="ECO:0007669"/>
    <property type="project" value="InterPro"/>
</dbReference>
<dbReference type="Pfam" id="PF01011">
    <property type="entry name" value="PQQ"/>
    <property type="match status" value="2"/>
</dbReference>
<dbReference type="InterPro" id="IPR009056">
    <property type="entry name" value="Cyt_c-like_dom"/>
</dbReference>
<dbReference type="SUPFAM" id="SSF50998">
    <property type="entry name" value="Quinoprotein alcohol dehydrogenase-like"/>
    <property type="match status" value="1"/>
</dbReference>
<evidence type="ECO:0000256" key="3">
    <source>
        <dbReference type="ARBA" id="ARBA00022617"/>
    </source>
</evidence>
<dbReference type="InterPro" id="IPR002372">
    <property type="entry name" value="PQQ_rpt_dom"/>
</dbReference>
<comment type="caution">
    <text evidence="10">The sequence shown here is derived from an EMBL/GenBank/DDBJ whole genome shotgun (WGS) entry which is preliminary data.</text>
</comment>
<dbReference type="GO" id="GO:0046872">
    <property type="term" value="F:metal ion binding"/>
    <property type="evidence" value="ECO:0007669"/>
    <property type="project" value="UniProtKB-KW"/>
</dbReference>
<dbReference type="GO" id="GO:0008876">
    <property type="term" value="F:quinoprotein glucose dehydrogenase activity"/>
    <property type="evidence" value="ECO:0007669"/>
    <property type="project" value="TreeGrafter"/>
</dbReference>
<dbReference type="InterPro" id="IPR018391">
    <property type="entry name" value="PQQ_b-propeller_rpt"/>
</dbReference>
<keyword evidence="5" id="KW-0732">Signal</keyword>
<dbReference type="SUPFAM" id="SSF46626">
    <property type="entry name" value="Cytochrome c"/>
    <property type="match status" value="1"/>
</dbReference>